<name>A0A1H9JW91_9SPIR</name>
<dbReference type="OrthoDB" id="3224137at2"/>
<dbReference type="EMBL" id="FOFU01000017">
    <property type="protein sequence ID" value="SEQ91072.1"/>
    <property type="molecule type" value="Genomic_DNA"/>
</dbReference>
<proteinExistence type="predicted"/>
<gene>
    <name evidence="2" type="ORF">SAMN04487977_1177</name>
</gene>
<reference evidence="2 3" key="1">
    <citation type="submission" date="2016-10" db="EMBL/GenBank/DDBJ databases">
        <authorList>
            <person name="de Groot N.N."/>
        </authorList>
    </citation>
    <scope>NUCLEOTIDE SEQUENCE [LARGE SCALE GENOMIC DNA]</scope>
    <source>
        <strain evidence="2 3">B25</strain>
    </source>
</reference>
<evidence type="ECO:0000256" key="1">
    <source>
        <dbReference type="SAM" id="Coils"/>
    </source>
</evidence>
<dbReference type="STRING" id="163.SAMN04487775_101102"/>
<dbReference type="InterPro" id="IPR019219">
    <property type="entry name" value="DUF2130"/>
</dbReference>
<dbReference type="AlphaFoldDB" id="A0A1H9JW91"/>
<evidence type="ECO:0000313" key="3">
    <source>
        <dbReference type="Proteomes" id="UP000182360"/>
    </source>
</evidence>
<protein>
    <recommendedName>
        <fullName evidence="4">DUF2130 domain-containing protein</fullName>
    </recommendedName>
</protein>
<evidence type="ECO:0000313" key="2">
    <source>
        <dbReference type="EMBL" id="SEQ91072.1"/>
    </source>
</evidence>
<evidence type="ECO:0008006" key="4">
    <source>
        <dbReference type="Google" id="ProtNLM"/>
    </source>
</evidence>
<sequence length="425" mass="49373">MQEIKCPKCGEVFQIDEAGYAEIVKQVRTREFNDELQRQKSAMDSEKKMAVELAVSKANSEKDNQIAALKNQLEVRNNELNNMKDKSAAELKIALSQKEQEITQLRSAIEANKSKTELEVRTALQEKESQIQDLQSKLKIEQSEAQLRENALKDQYTAQLKAKDETIAFYKDFKAKESTKQIGEDLEQFCLAEFNKNRAIGFQNAYFEKDNEVSKSSGSKGDFIFRDFSGEGEDKIEFISIMFEMKNQADETATKHKNEDFFKELDKDRTEKKCEYAVLVSMLEEDNDYYNTGIVDVSYKYPKMYVIRPQFFIQIITILRNAALNSLEYKREIAQIKNQNIDITNFESDLNLFKDKFLNNVDLAMRQHSSAIEEIDKAIKTLQKIKDLFEKSDNNLRLANNKLEDLTIKKLTRNNPTMKKKFEEL</sequence>
<dbReference type="RefSeq" id="WP_074645707.1">
    <property type="nucleotide sequence ID" value="NZ_AP025286.1"/>
</dbReference>
<dbReference type="Pfam" id="PF09903">
    <property type="entry name" value="DUF2130"/>
    <property type="match status" value="1"/>
</dbReference>
<accession>A0A1H9JW91</accession>
<keyword evidence="3" id="KW-1185">Reference proteome</keyword>
<dbReference type="Proteomes" id="UP000182360">
    <property type="component" value="Unassembled WGS sequence"/>
</dbReference>
<organism evidence="2 3">
    <name type="scientific">Treponema bryantii</name>
    <dbReference type="NCBI Taxonomy" id="163"/>
    <lineage>
        <taxon>Bacteria</taxon>
        <taxon>Pseudomonadati</taxon>
        <taxon>Spirochaetota</taxon>
        <taxon>Spirochaetia</taxon>
        <taxon>Spirochaetales</taxon>
        <taxon>Treponemataceae</taxon>
        <taxon>Treponema</taxon>
    </lineage>
</organism>
<feature type="coiled-coil region" evidence="1">
    <location>
        <begin position="59"/>
        <end position="144"/>
    </location>
</feature>
<keyword evidence="1" id="KW-0175">Coiled coil</keyword>
<dbReference type="PIRSF" id="PIRSF005850">
    <property type="entry name" value="UCP005850"/>
    <property type="match status" value="1"/>
</dbReference>